<dbReference type="InterPro" id="IPR051266">
    <property type="entry name" value="CLCR"/>
</dbReference>
<dbReference type="PROSITE" id="PS50089">
    <property type="entry name" value="ZF_RING_2"/>
    <property type="match status" value="1"/>
</dbReference>
<feature type="compositionally biased region" description="Low complexity" evidence="2">
    <location>
        <begin position="300"/>
        <end position="314"/>
    </location>
</feature>
<feature type="compositionally biased region" description="Low complexity" evidence="2">
    <location>
        <begin position="735"/>
        <end position="747"/>
    </location>
</feature>
<gene>
    <name evidence="4" type="ORF">MKK02DRAFT_37266</name>
</gene>
<dbReference type="InterPro" id="IPR013083">
    <property type="entry name" value="Znf_RING/FYVE/PHD"/>
</dbReference>
<protein>
    <submittedName>
        <fullName evidence="4">Pleckstrin homology domain-containing protein</fullName>
    </submittedName>
</protein>
<dbReference type="Pfam" id="PF15411">
    <property type="entry name" value="PH_10"/>
    <property type="match status" value="1"/>
</dbReference>
<feature type="region of interest" description="Disordered" evidence="2">
    <location>
        <begin position="735"/>
        <end position="760"/>
    </location>
</feature>
<dbReference type="PANTHER" id="PTHR10579:SF43">
    <property type="entry name" value="ZINC FINGER (C3HC4-TYPE RING FINGER) FAMILY PROTEIN"/>
    <property type="match status" value="1"/>
</dbReference>
<evidence type="ECO:0000313" key="4">
    <source>
        <dbReference type="EMBL" id="KAI9636770.1"/>
    </source>
</evidence>
<dbReference type="GeneID" id="77728814"/>
<dbReference type="SUPFAM" id="SSF57850">
    <property type="entry name" value="RING/U-box"/>
    <property type="match status" value="1"/>
</dbReference>
<dbReference type="Gene3D" id="2.30.29.30">
    <property type="entry name" value="Pleckstrin-homology domain (PH domain)/Phosphotyrosine-binding domain (PTB)"/>
    <property type="match status" value="1"/>
</dbReference>
<feature type="region of interest" description="Disordered" evidence="2">
    <location>
        <begin position="384"/>
        <end position="465"/>
    </location>
</feature>
<feature type="region of interest" description="Disordered" evidence="2">
    <location>
        <begin position="300"/>
        <end position="320"/>
    </location>
</feature>
<dbReference type="RefSeq" id="XP_052946547.1">
    <property type="nucleotide sequence ID" value="XM_053089609.1"/>
</dbReference>
<feature type="domain" description="RING-type" evidence="3">
    <location>
        <begin position="13"/>
        <end position="69"/>
    </location>
</feature>
<feature type="compositionally biased region" description="Low complexity" evidence="2">
    <location>
        <begin position="105"/>
        <end position="122"/>
    </location>
</feature>
<dbReference type="Gene3D" id="3.30.40.10">
    <property type="entry name" value="Zinc/RING finger domain, C3HC4 (zinc finger)"/>
    <property type="match status" value="1"/>
</dbReference>
<comment type="caution">
    <text evidence="4">The sequence shown here is derived from an EMBL/GenBank/DDBJ whole genome shotgun (WGS) entry which is preliminary data.</text>
</comment>
<dbReference type="SUPFAM" id="SSF53300">
    <property type="entry name" value="vWA-like"/>
    <property type="match status" value="1"/>
</dbReference>
<sequence>MVGEGDDDDEEKCPICVESLSFSYRLPGEKPHVVPECGHALHEECFVTVYGEVPTYGSKRNIGLCGVCRQKMRIVDGGGERKRSKGKKLDMLMGATSTPPLRAIPSYPSLSSYQSPSSPSDPYGDDPVDLAQITSSSRSFVGESQPKVVVPTISIRAEFASTTRRQNKPTTAMVTIEVPHAGDRGRYPATRMIDSLRSPSMMNSPRLPGSPGSFASHDITHSPKSGPSAAPFSHVEAELKHRVLDYKNSGLDTLGPLRLYDMIAVRKGSMLREFLMYLYNDALICISEEKPNAFQKIFSSSSSMRSTDTKSSTGTGSGRGPLKLRGRIYVKHVKKLVDSSVPSEFSITILMENEGMESFILTFKDKGSHETWRSTLQQIVDEAKQPATSAKGGNSANKIARLMGSGAPPPAPGGSSRGGKAATTPGLPSSSSMGFGPTFSDFGSPSTVDQHSPDRRPSAGDLVNNAPLAPIHTPLDLVIVLSIPASPPGASAPLKLRLMRQSLAFVFALLGSKDRVSIVSCEMGTSIRKTPLLNPTKYESRRRLEEFVEAIGAGSTPGDESEVQTQPDERCDVVTAINVSLDVILQRKAKNPLTGLILISDTNEVAKRAQMDLVCARLDAANVPVHSLGYGKAHDPTPLWMVSNHTQGTYTFVREWYHLRDALAGVIGGLMTIALTNMKLHLSAQENEFRIVKVTGTPQAIGSASGKTLDIELKELRFGERREILVEVELIGNGSSRNSGESGDGSRPGPRRSPSLINGMDSMSVGDANSALREMVYEESMVDEVPVIEVDCSFHDPAIGRSVSRLAHPVLLTLAILPTLSSPGNQYSDPTVQRRKMELIASDMLTRSLLLVSRRNFSQANKLLGETRKIVRTISEGIQGNIPAGGKARTKKEVASVQAVAQLDNIVGDMDALCEALDENPELFGKDQRNFASQQGIVLRSQRSWTTKTGTEAWYCTDDVRRIIQISGEWGVKG</sequence>
<dbReference type="SUPFAM" id="SSF50729">
    <property type="entry name" value="PH domain-like"/>
    <property type="match status" value="1"/>
</dbReference>
<evidence type="ECO:0000313" key="5">
    <source>
        <dbReference type="Proteomes" id="UP001164286"/>
    </source>
</evidence>
<name>A0AA38HBA1_9TREE</name>
<dbReference type="PANTHER" id="PTHR10579">
    <property type="entry name" value="CALCIUM-ACTIVATED CHLORIDE CHANNEL REGULATOR"/>
    <property type="match status" value="1"/>
</dbReference>
<dbReference type="GO" id="GO:0005085">
    <property type="term" value="F:guanyl-nucleotide exchange factor activity"/>
    <property type="evidence" value="ECO:0007669"/>
    <property type="project" value="InterPro"/>
</dbReference>
<dbReference type="EMBL" id="JAKWFO010000005">
    <property type="protein sequence ID" value="KAI9636770.1"/>
    <property type="molecule type" value="Genomic_DNA"/>
</dbReference>
<feature type="compositionally biased region" description="Polar residues" evidence="2">
    <location>
        <begin position="386"/>
        <end position="397"/>
    </location>
</feature>
<dbReference type="Proteomes" id="UP001164286">
    <property type="component" value="Unassembled WGS sequence"/>
</dbReference>
<feature type="compositionally biased region" description="Polar residues" evidence="2">
    <location>
        <begin position="441"/>
        <end position="450"/>
    </location>
</feature>
<dbReference type="GO" id="GO:0008270">
    <property type="term" value="F:zinc ion binding"/>
    <property type="evidence" value="ECO:0007669"/>
    <property type="project" value="UniProtKB-KW"/>
</dbReference>
<dbReference type="InterPro" id="IPR011993">
    <property type="entry name" value="PH-like_dom_sf"/>
</dbReference>
<keyword evidence="1" id="KW-0863">Zinc-finger</keyword>
<dbReference type="Gene3D" id="3.40.50.410">
    <property type="entry name" value="von Willebrand factor, type A domain"/>
    <property type="match status" value="1"/>
</dbReference>
<dbReference type="InterPro" id="IPR001841">
    <property type="entry name" value="Znf_RING"/>
</dbReference>
<keyword evidence="1" id="KW-0479">Metal-binding</keyword>
<proteinExistence type="predicted"/>
<evidence type="ECO:0000256" key="2">
    <source>
        <dbReference type="SAM" id="MobiDB-lite"/>
    </source>
</evidence>
<reference evidence="4" key="1">
    <citation type="journal article" date="2022" name="G3 (Bethesda)">
        <title>High quality genome of the basidiomycete yeast Dioszegia hungarica PDD-24b-2 isolated from cloud water.</title>
        <authorList>
            <person name="Jarrige D."/>
            <person name="Haridas S."/>
            <person name="Bleykasten-Grosshans C."/>
            <person name="Joly M."/>
            <person name="Nadalig T."/>
            <person name="Sancelme M."/>
            <person name="Vuilleumier S."/>
            <person name="Grigoriev I.V."/>
            <person name="Amato P."/>
            <person name="Bringel F."/>
        </authorList>
    </citation>
    <scope>NUCLEOTIDE SEQUENCE</scope>
    <source>
        <strain evidence="4">PDD-24b-2</strain>
    </source>
</reference>
<evidence type="ECO:0000256" key="1">
    <source>
        <dbReference type="PROSITE-ProRule" id="PRU00175"/>
    </source>
</evidence>
<organism evidence="4 5">
    <name type="scientific">Dioszegia hungarica</name>
    <dbReference type="NCBI Taxonomy" id="4972"/>
    <lineage>
        <taxon>Eukaryota</taxon>
        <taxon>Fungi</taxon>
        <taxon>Dikarya</taxon>
        <taxon>Basidiomycota</taxon>
        <taxon>Agaricomycotina</taxon>
        <taxon>Tremellomycetes</taxon>
        <taxon>Tremellales</taxon>
        <taxon>Bulleribasidiaceae</taxon>
        <taxon>Dioszegia</taxon>
    </lineage>
</organism>
<keyword evidence="5" id="KW-1185">Reference proteome</keyword>
<accession>A0AA38HBA1</accession>
<dbReference type="InterPro" id="IPR033511">
    <property type="entry name" value="Cdc24/Scd1_PH_dom"/>
</dbReference>
<evidence type="ECO:0000259" key="3">
    <source>
        <dbReference type="PROSITE" id="PS50089"/>
    </source>
</evidence>
<keyword evidence="1" id="KW-0862">Zinc</keyword>
<feature type="region of interest" description="Disordered" evidence="2">
    <location>
        <begin position="93"/>
        <end position="128"/>
    </location>
</feature>
<dbReference type="InterPro" id="IPR036465">
    <property type="entry name" value="vWFA_dom_sf"/>
</dbReference>
<dbReference type="CDD" id="cd13246">
    <property type="entry name" value="PH_Scd1"/>
    <property type="match status" value="1"/>
</dbReference>
<dbReference type="AlphaFoldDB" id="A0AA38HBA1"/>